<dbReference type="KEGG" id="daa:AKL17_4645"/>
<evidence type="ECO:0000313" key="2">
    <source>
        <dbReference type="Proteomes" id="UP000076128"/>
    </source>
</evidence>
<dbReference type="EMBL" id="CP012661">
    <property type="protein sequence ID" value="AMY71855.1"/>
    <property type="molecule type" value="Genomic_DNA"/>
</dbReference>
<dbReference type="STRING" id="1335048.AKL17_4645"/>
<evidence type="ECO:0000313" key="1">
    <source>
        <dbReference type="EMBL" id="AMY71855.1"/>
    </source>
</evidence>
<dbReference type="PATRIC" id="fig|1335048.3.peg.4822"/>
<dbReference type="AlphaFoldDB" id="A0A159Z8J2"/>
<proteinExistence type="predicted"/>
<keyword evidence="1" id="KW-0378">Hydrolase</keyword>
<gene>
    <name evidence="1" type="ORF">AKL17_4645</name>
</gene>
<keyword evidence="2" id="KW-1185">Reference proteome</keyword>
<name>A0A159Z8J2_9RHOB</name>
<sequence>MPLGPTIIERLNRARADLRMGVPVVLADMRGAALVVAAEEVDAARLADCARWAASWRWRSPTGERQR</sequence>
<accession>A0A159Z8J2</accession>
<dbReference type="Proteomes" id="UP000076128">
    <property type="component" value="Chromosome"/>
</dbReference>
<reference evidence="1 2" key="1">
    <citation type="submission" date="2015-09" db="EMBL/GenBank/DDBJ databases">
        <title>Complete genome sequence of Defluviimonas alba cai42t isolated from an oilfield in Xinjiang.</title>
        <authorList>
            <person name="Geng S."/>
            <person name="Pan X."/>
            <person name="Wu X."/>
        </authorList>
    </citation>
    <scope>NUCLEOTIDE SEQUENCE [LARGE SCALE GENOMIC DNA]</scope>
    <source>
        <strain evidence="2">cai42</strain>
    </source>
</reference>
<protein>
    <submittedName>
        <fullName evidence="1">GTP cyclohydrolase II</fullName>
    </submittedName>
</protein>
<organism evidence="1 2">
    <name type="scientific">Frigidibacter mobilis</name>
    <dbReference type="NCBI Taxonomy" id="1335048"/>
    <lineage>
        <taxon>Bacteria</taxon>
        <taxon>Pseudomonadati</taxon>
        <taxon>Pseudomonadota</taxon>
        <taxon>Alphaproteobacteria</taxon>
        <taxon>Rhodobacterales</taxon>
        <taxon>Paracoccaceae</taxon>
        <taxon>Frigidibacter</taxon>
    </lineage>
</organism>
<dbReference type="GO" id="GO:0016787">
    <property type="term" value="F:hydrolase activity"/>
    <property type="evidence" value="ECO:0007669"/>
    <property type="project" value="UniProtKB-KW"/>
</dbReference>